<evidence type="ECO:0000313" key="3">
    <source>
        <dbReference type="Proteomes" id="UP001374535"/>
    </source>
</evidence>
<protein>
    <submittedName>
        <fullName evidence="2">Uncharacterized protein</fullName>
    </submittedName>
</protein>
<feature type="compositionally biased region" description="Basic residues" evidence="1">
    <location>
        <begin position="1"/>
        <end position="20"/>
    </location>
</feature>
<dbReference type="EMBL" id="CP144698">
    <property type="protein sequence ID" value="WVZ16286.1"/>
    <property type="molecule type" value="Genomic_DNA"/>
</dbReference>
<evidence type="ECO:0000313" key="2">
    <source>
        <dbReference type="EMBL" id="WVZ16286.1"/>
    </source>
</evidence>
<feature type="compositionally biased region" description="Basic and acidic residues" evidence="1">
    <location>
        <begin position="78"/>
        <end position="97"/>
    </location>
</feature>
<dbReference type="AlphaFoldDB" id="A0AAQ3NTN1"/>
<feature type="region of interest" description="Disordered" evidence="1">
    <location>
        <begin position="67"/>
        <end position="107"/>
    </location>
</feature>
<proteinExistence type="predicted"/>
<gene>
    <name evidence="2" type="ORF">V8G54_009268</name>
</gene>
<feature type="region of interest" description="Disordered" evidence="1">
    <location>
        <begin position="1"/>
        <end position="39"/>
    </location>
</feature>
<evidence type="ECO:0000256" key="1">
    <source>
        <dbReference type="SAM" id="MobiDB-lite"/>
    </source>
</evidence>
<organism evidence="2 3">
    <name type="scientific">Vigna mungo</name>
    <name type="common">Black gram</name>
    <name type="synonym">Phaseolus mungo</name>
    <dbReference type="NCBI Taxonomy" id="3915"/>
    <lineage>
        <taxon>Eukaryota</taxon>
        <taxon>Viridiplantae</taxon>
        <taxon>Streptophyta</taxon>
        <taxon>Embryophyta</taxon>
        <taxon>Tracheophyta</taxon>
        <taxon>Spermatophyta</taxon>
        <taxon>Magnoliopsida</taxon>
        <taxon>eudicotyledons</taxon>
        <taxon>Gunneridae</taxon>
        <taxon>Pentapetalae</taxon>
        <taxon>rosids</taxon>
        <taxon>fabids</taxon>
        <taxon>Fabales</taxon>
        <taxon>Fabaceae</taxon>
        <taxon>Papilionoideae</taxon>
        <taxon>50 kb inversion clade</taxon>
        <taxon>NPAAA clade</taxon>
        <taxon>indigoferoid/millettioid clade</taxon>
        <taxon>Phaseoleae</taxon>
        <taxon>Vigna</taxon>
    </lineage>
</organism>
<name>A0AAQ3NTN1_VIGMU</name>
<keyword evidence="3" id="KW-1185">Reference proteome</keyword>
<dbReference type="Proteomes" id="UP001374535">
    <property type="component" value="Chromosome 3"/>
</dbReference>
<sequence>MKVKKAKRDLHTGEKKKRNREQKDEVEIQATVEDVEDEVVDNCHSSAEEIQDFGGDRYLNTGALITPCSSKKDKKKTKKDDRNSQDKGEGYNNHKEVYTISSVDDDC</sequence>
<reference evidence="2 3" key="1">
    <citation type="journal article" date="2023" name="Life. Sci Alliance">
        <title>Evolutionary insights into 3D genome organization and epigenetic landscape of Vigna mungo.</title>
        <authorList>
            <person name="Junaid A."/>
            <person name="Singh B."/>
            <person name="Bhatia S."/>
        </authorList>
    </citation>
    <scope>NUCLEOTIDE SEQUENCE [LARGE SCALE GENOMIC DNA]</scope>
    <source>
        <strain evidence="2">Urdbean</strain>
    </source>
</reference>
<accession>A0AAQ3NTN1</accession>